<reference evidence="1" key="1">
    <citation type="submission" date="2022-03" db="EMBL/GenBank/DDBJ databases">
        <title>Description of Abyssus ytuae gen. nov., sp. nov., a novel member of the family Flavobacteriaceae isolated from the sediment of Mariana Trench.</title>
        <authorList>
            <person name="Zhang J."/>
            <person name="Xu X."/>
        </authorList>
    </citation>
    <scope>NUCLEOTIDE SEQUENCE</scope>
    <source>
        <strain evidence="1">MT3330</strain>
    </source>
</reference>
<dbReference type="InterPro" id="IPR039968">
    <property type="entry name" value="BcerS-like"/>
</dbReference>
<dbReference type="AlphaFoldDB" id="A0A9E7D332"/>
<dbReference type="InterPro" id="IPR016181">
    <property type="entry name" value="Acyl_CoA_acyltransferase"/>
</dbReference>
<dbReference type="SUPFAM" id="SSF55729">
    <property type="entry name" value="Acyl-CoA N-acyltransferases (Nat)"/>
    <property type="match status" value="1"/>
</dbReference>
<dbReference type="EMBL" id="CP094358">
    <property type="protein sequence ID" value="UOB17379.1"/>
    <property type="molecule type" value="Genomic_DNA"/>
</dbReference>
<gene>
    <name evidence="1" type="ORF">MQE35_16780</name>
</gene>
<accession>A0A9E7D332</accession>
<sequence>MIEIKEVISKREFEKFVKFPFKIYKDSKYWVPPIIKDEIESLDKTKNPAFNTAEVKFYLAYKNNTIVGRVAAIINWDEVKTQQKSKVRFGWFDFIDDIEVSKALLNKVFEFGKEHNLEYAEGPMGFSNLDKVGVLIEGFDHIGTMITWYNHPYYKDHLEKLGFVVEKQYLEHKFPFSNVNPEFFQKAQALIKKRYNLKEINFTKTSEVMPYADRMFDLFNQSYSKLASFTAITEAQKAYFKKKYISFINPEYIKYIEDKNNNLIAFGIVMPSYSEALQKAKGKLWPFGIFHLLKARKHSKNAIFYLIGIHPDYQNKGITAILFNEYYKAMAPKGIKECIRTPELIENTAIQNMWKHFNPVVYKRRNTYKKPLTKGL</sequence>
<dbReference type="PANTHER" id="PTHR41368">
    <property type="entry name" value="PROTEIN YGHO"/>
    <property type="match status" value="1"/>
</dbReference>
<evidence type="ECO:0000313" key="1">
    <source>
        <dbReference type="EMBL" id="UOB17379.1"/>
    </source>
</evidence>
<dbReference type="PANTHER" id="PTHR41368:SF1">
    <property type="entry name" value="PROTEIN YGHO"/>
    <property type="match status" value="1"/>
</dbReference>
<dbReference type="Gene3D" id="3.40.630.30">
    <property type="match status" value="1"/>
</dbReference>
<dbReference type="KEGG" id="fbm:MQE35_16780"/>
<dbReference type="Proteomes" id="UP000831290">
    <property type="component" value="Chromosome"/>
</dbReference>
<organism evidence="1 2">
    <name type="scientific">Abyssalbus ytuae</name>
    <dbReference type="NCBI Taxonomy" id="2926907"/>
    <lineage>
        <taxon>Bacteria</taxon>
        <taxon>Pseudomonadati</taxon>
        <taxon>Bacteroidota</taxon>
        <taxon>Flavobacteriia</taxon>
        <taxon>Flavobacteriales</taxon>
        <taxon>Flavobacteriaceae</taxon>
        <taxon>Abyssalbus</taxon>
    </lineage>
</organism>
<evidence type="ECO:0000313" key="2">
    <source>
        <dbReference type="Proteomes" id="UP000831290"/>
    </source>
</evidence>
<dbReference type="RefSeq" id="WP_255842805.1">
    <property type="nucleotide sequence ID" value="NZ_CP094358.1"/>
</dbReference>
<name>A0A9E7D332_9FLAO</name>
<proteinExistence type="predicted"/>
<protein>
    <submittedName>
        <fullName evidence="1">GTP cyclohydrolase</fullName>
    </submittedName>
</protein>
<keyword evidence="2" id="KW-1185">Reference proteome</keyword>